<dbReference type="GO" id="GO:0016020">
    <property type="term" value="C:membrane"/>
    <property type="evidence" value="ECO:0007669"/>
    <property type="project" value="UniProtKB-SubCell"/>
</dbReference>
<comment type="caution">
    <text evidence="6">The sequence shown here is derived from an EMBL/GenBank/DDBJ whole genome shotgun (WGS) entry which is preliminary data.</text>
</comment>
<evidence type="ECO:0000313" key="6">
    <source>
        <dbReference type="EMBL" id="KTW29464.1"/>
    </source>
</evidence>
<dbReference type="EMBL" id="LFWA01000009">
    <property type="protein sequence ID" value="KTW29464.1"/>
    <property type="molecule type" value="Genomic_DNA"/>
</dbReference>
<proteinExistence type="predicted"/>
<feature type="transmembrane region" description="Helical" evidence="5">
    <location>
        <begin position="97"/>
        <end position="114"/>
    </location>
</feature>
<dbReference type="InterPro" id="IPR051415">
    <property type="entry name" value="LAAT-1"/>
</dbReference>
<feature type="transmembrane region" description="Helical" evidence="5">
    <location>
        <begin position="6"/>
        <end position="29"/>
    </location>
</feature>
<protein>
    <recommendedName>
        <fullName evidence="8">PQ loop repeat protein</fullName>
    </recommendedName>
</protein>
<dbReference type="PANTHER" id="PTHR16201">
    <property type="entry name" value="SEVEN TRANSMEMBRANE PROTEIN 1-RELATED"/>
    <property type="match status" value="1"/>
</dbReference>
<keyword evidence="7" id="KW-1185">Reference proteome</keyword>
<dbReference type="InterPro" id="IPR006603">
    <property type="entry name" value="PQ-loop_rpt"/>
</dbReference>
<keyword evidence="4 5" id="KW-0472">Membrane</keyword>
<gene>
    <name evidence="6" type="ORF">T551_02080</name>
</gene>
<evidence type="ECO:0000256" key="1">
    <source>
        <dbReference type="ARBA" id="ARBA00004141"/>
    </source>
</evidence>
<dbReference type="OrthoDB" id="407617at2759"/>
<dbReference type="PANTHER" id="PTHR16201:SF37">
    <property type="entry name" value="PQ-LOOP REPEAT-CONTAINING PROTEIN"/>
    <property type="match status" value="1"/>
</dbReference>
<feature type="transmembrane region" description="Helical" evidence="5">
    <location>
        <begin position="179"/>
        <end position="202"/>
    </location>
</feature>
<evidence type="ECO:0000256" key="3">
    <source>
        <dbReference type="ARBA" id="ARBA00022989"/>
    </source>
</evidence>
<dbReference type="Proteomes" id="UP000053447">
    <property type="component" value="Unassembled WGS sequence"/>
</dbReference>
<keyword evidence="2 5" id="KW-0812">Transmembrane</keyword>
<evidence type="ECO:0000313" key="7">
    <source>
        <dbReference type="Proteomes" id="UP000053447"/>
    </source>
</evidence>
<dbReference type="AlphaFoldDB" id="A0A0W4ZM46"/>
<evidence type="ECO:0000256" key="4">
    <source>
        <dbReference type="ARBA" id="ARBA00023136"/>
    </source>
</evidence>
<feature type="transmembrane region" description="Helical" evidence="5">
    <location>
        <begin position="120"/>
        <end position="140"/>
    </location>
</feature>
<feature type="transmembrane region" description="Helical" evidence="5">
    <location>
        <begin position="152"/>
        <end position="173"/>
    </location>
</feature>
<organism evidence="6 7">
    <name type="scientific">Pneumocystis jirovecii (strain RU7)</name>
    <name type="common">Human pneumocystis pneumonia agent</name>
    <dbReference type="NCBI Taxonomy" id="1408657"/>
    <lineage>
        <taxon>Eukaryota</taxon>
        <taxon>Fungi</taxon>
        <taxon>Dikarya</taxon>
        <taxon>Ascomycota</taxon>
        <taxon>Taphrinomycotina</taxon>
        <taxon>Pneumocystomycetes</taxon>
        <taxon>Pneumocystaceae</taxon>
        <taxon>Pneumocystis</taxon>
    </lineage>
</organism>
<name>A0A0W4ZM46_PNEJ7</name>
<comment type="subcellular location">
    <subcellularLocation>
        <location evidence="1">Membrane</location>
        <topology evidence="1">Multi-pass membrane protein</topology>
    </subcellularLocation>
</comment>
<accession>A0A0W4ZM46</accession>
<keyword evidence="3 5" id="KW-1133">Transmembrane helix</keyword>
<sequence>MGHNPVIAAILGTIGTIMWCVQLIPQIIVNYLRHNTTGLQPLMLLLWSVGGVFMGIYNISRNLNIPLQLQPQLFMVLCFITWGQCLYYENKWPLKKCIFIFFLTGTACGLKLIVRRIEWPIKTVGVISSILVCVGLLPPYYDIYIHKSVRGISFIFLLVDMGGAVFSFLSLLFEPKIDVLAAISYCIVVILELGIMLCDYCFKLLGWRKKRKWKKKLTQERLKIPSDLNIQVETKTGNHFNVTTVIDISLYKNLESKMLMFYVLNEFHFC</sequence>
<reference evidence="7" key="1">
    <citation type="journal article" date="2016" name="Nat. Commun.">
        <title>Genome analysis of three Pneumocystis species reveals adaptation mechanisms to life exclusively in mammalian hosts.</title>
        <authorList>
            <person name="Ma L."/>
            <person name="Chen Z."/>
            <person name="Huang D.W."/>
            <person name="Kutty G."/>
            <person name="Ishihara M."/>
            <person name="Wang H."/>
            <person name="Abouelleil A."/>
            <person name="Bishop L."/>
            <person name="Davey E."/>
            <person name="Deng R."/>
            <person name="Deng X."/>
            <person name="Fan L."/>
            <person name="Fantoni G."/>
            <person name="Fitzgerald M."/>
            <person name="Gogineni E."/>
            <person name="Goldberg J.M."/>
            <person name="Handley G."/>
            <person name="Hu X."/>
            <person name="Huber C."/>
            <person name="Jiao X."/>
            <person name="Jones K."/>
            <person name="Levin J.Z."/>
            <person name="Liu Y."/>
            <person name="Macdonald P."/>
            <person name="Melnikov A."/>
            <person name="Raley C."/>
            <person name="Sassi M."/>
            <person name="Sherman B.T."/>
            <person name="Song X."/>
            <person name="Sykes S."/>
            <person name="Tran B."/>
            <person name="Walsh L."/>
            <person name="Xia Y."/>
            <person name="Yang J."/>
            <person name="Young S."/>
            <person name="Zeng Q."/>
            <person name="Zheng X."/>
            <person name="Stephens R."/>
            <person name="Nusbaum C."/>
            <person name="Birren B.W."/>
            <person name="Azadi P."/>
            <person name="Lempicki R.A."/>
            <person name="Cuomo C.A."/>
            <person name="Kovacs J.A."/>
        </authorList>
    </citation>
    <scope>NUCLEOTIDE SEQUENCE [LARGE SCALE GENOMIC DNA]</scope>
    <source>
        <strain evidence="7">RU7</strain>
    </source>
</reference>
<evidence type="ECO:0000256" key="2">
    <source>
        <dbReference type="ARBA" id="ARBA00022692"/>
    </source>
</evidence>
<dbReference type="Gene3D" id="1.20.1280.290">
    <property type="match status" value="2"/>
</dbReference>
<dbReference type="SMART" id="SM00679">
    <property type="entry name" value="CTNS"/>
    <property type="match status" value="2"/>
</dbReference>
<dbReference type="GeneID" id="28940598"/>
<dbReference type="RefSeq" id="XP_018229295.1">
    <property type="nucleotide sequence ID" value="XM_018374343.1"/>
</dbReference>
<evidence type="ECO:0008006" key="8">
    <source>
        <dbReference type="Google" id="ProtNLM"/>
    </source>
</evidence>
<dbReference type="VEuPathDB" id="FungiDB:T551_02080"/>
<dbReference type="STRING" id="1408657.A0A0W4ZM46"/>
<dbReference type="Pfam" id="PF04193">
    <property type="entry name" value="PQ-loop"/>
    <property type="match status" value="2"/>
</dbReference>
<evidence type="ECO:0000256" key="5">
    <source>
        <dbReference type="SAM" id="Phobius"/>
    </source>
</evidence>
<dbReference type="eggNOG" id="KOG2913">
    <property type="taxonomic scope" value="Eukaryota"/>
</dbReference>
<feature type="transmembrane region" description="Helical" evidence="5">
    <location>
        <begin position="41"/>
        <end position="60"/>
    </location>
</feature>